<name>A0A1M5GQJ6_9BACT</name>
<gene>
    <name evidence="1" type="ORF">SAMN05444274_1306</name>
</gene>
<organism evidence="1 2">
    <name type="scientific">Mariniphaga anaerophila</name>
    <dbReference type="NCBI Taxonomy" id="1484053"/>
    <lineage>
        <taxon>Bacteria</taxon>
        <taxon>Pseudomonadati</taxon>
        <taxon>Bacteroidota</taxon>
        <taxon>Bacteroidia</taxon>
        <taxon>Marinilabiliales</taxon>
        <taxon>Prolixibacteraceae</taxon>
        <taxon>Mariniphaga</taxon>
    </lineage>
</organism>
<evidence type="ECO:0000313" key="2">
    <source>
        <dbReference type="Proteomes" id="UP000184164"/>
    </source>
</evidence>
<dbReference type="Proteomes" id="UP000184164">
    <property type="component" value="Unassembled WGS sequence"/>
</dbReference>
<proteinExistence type="predicted"/>
<dbReference type="EMBL" id="FQUM01000030">
    <property type="protein sequence ID" value="SHG05986.1"/>
    <property type="molecule type" value="Genomic_DNA"/>
</dbReference>
<reference evidence="1 2" key="1">
    <citation type="submission" date="2016-11" db="EMBL/GenBank/DDBJ databases">
        <authorList>
            <person name="Jaros S."/>
            <person name="Januszkiewicz K."/>
            <person name="Wedrychowicz H."/>
        </authorList>
    </citation>
    <scope>NUCLEOTIDE SEQUENCE [LARGE SCALE GENOMIC DNA]</scope>
    <source>
        <strain evidence="1 2">DSM 26910</strain>
    </source>
</reference>
<dbReference type="AlphaFoldDB" id="A0A1M5GQJ6"/>
<protein>
    <submittedName>
        <fullName evidence="1">Uncharacterized protein</fullName>
    </submittedName>
</protein>
<accession>A0A1M5GQJ6</accession>
<evidence type="ECO:0000313" key="1">
    <source>
        <dbReference type="EMBL" id="SHG05986.1"/>
    </source>
</evidence>
<sequence length="81" mass="9360">MRLQKGQLLEYKLSSYLFFFIMLANGRVHVCEADSEEIFRPAGRRKSKRESAVGKPPKPAMQYAHCYSAFLSLFLVNFVKL</sequence>
<keyword evidence="2" id="KW-1185">Reference proteome</keyword>